<evidence type="ECO:0000256" key="1">
    <source>
        <dbReference type="SAM" id="MobiDB-lite"/>
    </source>
</evidence>
<dbReference type="AlphaFoldDB" id="A0A5B7E3F3"/>
<evidence type="ECO:0008006" key="4">
    <source>
        <dbReference type="Google" id="ProtNLM"/>
    </source>
</evidence>
<dbReference type="EMBL" id="VSRR010001888">
    <property type="protein sequence ID" value="MPC28298.1"/>
    <property type="molecule type" value="Genomic_DNA"/>
</dbReference>
<reference evidence="2 3" key="1">
    <citation type="submission" date="2019-05" db="EMBL/GenBank/DDBJ databases">
        <title>Another draft genome of Portunus trituberculatus and its Hox gene families provides insights of decapod evolution.</title>
        <authorList>
            <person name="Jeong J.-H."/>
            <person name="Song I."/>
            <person name="Kim S."/>
            <person name="Choi T."/>
            <person name="Kim D."/>
            <person name="Ryu S."/>
            <person name="Kim W."/>
        </authorList>
    </citation>
    <scope>NUCLEOTIDE SEQUENCE [LARGE SCALE GENOMIC DNA]</scope>
    <source>
        <tissue evidence="2">Muscle</tissue>
    </source>
</reference>
<sequence>MTTDISNFSNVPNKLNTLQSVSECGRKMPENLSLQHPPTEINTVWHQRKKRNYELDDKVDEASSVSRNKTRMPASPTVPSTGKKKVYMMPPMSNPNEEKRRRNAIIAYKNRQLKKKQSQDLHEKVRTLQDTTVQLQDINQQLDKNLRESHEQQTFLSNMKQKLESEIMYLQSLFQAQKEKLAFMQQHLRLINGTIDEDDFTRKLLNALQERILVSSSPLSSPKHITSQCIISPPYITYAGNASPPLSTTTLPYIQLPPLSPIPKSSAAS</sequence>
<accession>A0A5B7E3F3</accession>
<dbReference type="OrthoDB" id="6373870at2759"/>
<evidence type="ECO:0000313" key="3">
    <source>
        <dbReference type="Proteomes" id="UP000324222"/>
    </source>
</evidence>
<proteinExistence type="predicted"/>
<feature type="region of interest" description="Disordered" evidence="1">
    <location>
        <begin position="57"/>
        <end position="97"/>
    </location>
</feature>
<dbReference type="Proteomes" id="UP000324222">
    <property type="component" value="Unassembled WGS sequence"/>
</dbReference>
<comment type="caution">
    <text evidence="2">The sequence shown here is derived from an EMBL/GenBank/DDBJ whole genome shotgun (WGS) entry which is preliminary data.</text>
</comment>
<protein>
    <recommendedName>
        <fullName evidence="4">BZIP domain-containing protein</fullName>
    </recommendedName>
</protein>
<name>A0A5B7E3F3_PORTR</name>
<organism evidence="2 3">
    <name type="scientific">Portunus trituberculatus</name>
    <name type="common">Swimming crab</name>
    <name type="synonym">Neptunus trituberculatus</name>
    <dbReference type="NCBI Taxonomy" id="210409"/>
    <lineage>
        <taxon>Eukaryota</taxon>
        <taxon>Metazoa</taxon>
        <taxon>Ecdysozoa</taxon>
        <taxon>Arthropoda</taxon>
        <taxon>Crustacea</taxon>
        <taxon>Multicrustacea</taxon>
        <taxon>Malacostraca</taxon>
        <taxon>Eumalacostraca</taxon>
        <taxon>Eucarida</taxon>
        <taxon>Decapoda</taxon>
        <taxon>Pleocyemata</taxon>
        <taxon>Brachyura</taxon>
        <taxon>Eubrachyura</taxon>
        <taxon>Portunoidea</taxon>
        <taxon>Portunidae</taxon>
        <taxon>Portuninae</taxon>
        <taxon>Portunus</taxon>
    </lineage>
</organism>
<keyword evidence="3" id="KW-1185">Reference proteome</keyword>
<gene>
    <name evidence="2" type="ORF">E2C01_021499</name>
</gene>
<evidence type="ECO:0000313" key="2">
    <source>
        <dbReference type="EMBL" id="MPC28298.1"/>
    </source>
</evidence>